<evidence type="ECO:0000256" key="1">
    <source>
        <dbReference type="SAM" id="MobiDB-lite"/>
    </source>
</evidence>
<dbReference type="EnsemblMetazoa" id="AATE014603-RA">
    <property type="protein sequence ID" value="AATE014603-PA.1"/>
    <property type="gene ID" value="AATE014603"/>
</dbReference>
<organism evidence="3">
    <name type="scientific">Anopheles atroparvus</name>
    <name type="common">European mosquito</name>
    <dbReference type="NCBI Taxonomy" id="41427"/>
    <lineage>
        <taxon>Eukaryota</taxon>
        <taxon>Metazoa</taxon>
        <taxon>Ecdysozoa</taxon>
        <taxon>Arthropoda</taxon>
        <taxon>Hexapoda</taxon>
        <taxon>Insecta</taxon>
        <taxon>Pterygota</taxon>
        <taxon>Neoptera</taxon>
        <taxon>Endopterygota</taxon>
        <taxon>Diptera</taxon>
        <taxon>Nematocera</taxon>
        <taxon>Culicoidea</taxon>
        <taxon>Culicidae</taxon>
        <taxon>Anophelinae</taxon>
        <taxon>Anopheles</taxon>
    </lineage>
</organism>
<dbReference type="AlphaFoldDB" id="A0A182JAS8"/>
<name>A0A182JAS8_ANOAO</name>
<sequence>MTEYDILSVQLDEKEGRKESQISRSKRVKDRSKQNPKGATNTSPGGGGTPTPAPPLYRIVDVVDAIAVVVIVVAVAVVVVVSGVVEVSIVLSPMSSKAGGNATVEWKRTHIDDDNVEWFYRNEIFSLSFRRLLGHTSNGRPKDKQMAWRRSVDGEAKSSSPHLRRVIQPFFNTWGWGCVEQE</sequence>
<protein>
    <submittedName>
        <fullName evidence="3">Uncharacterized protein</fullName>
    </submittedName>
</protein>
<evidence type="ECO:0000256" key="2">
    <source>
        <dbReference type="SAM" id="Phobius"/>
    </source>
</evidence>
<feature type="transmembrane region" description="Helical" evidence="2">
    <location>
        <begin position="65"/>
        <end position="91"/>
    </location>
</feature>
<feature type="region of interest" description="Disordered" evidence="1">
    <location>
        <begin position="13"/>
        <end position="50"/>
    </location>
</feature>
<dbReference type="VEuPathDB" id="VectorBase:AATE014603"/>
<reference evidence="3" key="1">
    <citation type="submission" date="2022-08" db="UniProtKB">
        <authorList>
            <consortium name="EnsemblMetazoa"/>
        </authorList>
    </citation>
    <scope>IDENTIFICATION</scope>
    <source>
        <strain evidence="3">EBRO</strain>
    </source>
</reference>
<accession>A0A182JAS8</accession>
<evidence type="ECO:0000313" key="3">
    <source>
        <dbReference type="EnsemblMetazoa" id="AATE014603-PA.1"/>
    </source>
</evidence>
<keyword evidence="2" id="KW-1133">Transmembrane helix</keyword>
<proteinExistence type="predicted"/>
<keyword evidence="2" id="KW-0472">Membrane</keyword>
<keyword evidence="2" id="KW-0812">Transmembrane</keyword>